<feature type="signal peptide" evidence="4">
    <location>
        <begin position="1"/>
        <end position="20"/>
    </location>
</feature>
<evidence type="ECO:0000256" key="1">
    <source>
        <dbReference type="ARBA" id="ARBA00022737"/>
    </source>
</evidence>
<dbReference type="GO" id="GO:0006952">
    <property type="term" value="P:defense response"/>
    <property type="evidence" value="ECO:0007669"/>
    <property type="project" value="UniProtKB-KW"/>
</dbReference>
<dbReference type="InterPro" id="IPR041118">
    <property type="entry name" value="Rx_N"/>
</dbReference>
<gene>
    <name evidence="6" type="ORF">PanWU01x14_067610</name>
</gene>
<keyword evidence="4" id="KW-0732">Signal</keyword>
<accession>A0A2P5DGE8</accession>
<evidence type="ECO:0000256" key="4">
    <source>
        <dbReference type="SAM" id="SignalP"/>
    </source>
</evidence>
<dbReference type="GO" id="GO:0000166">
    <property type="term" value="F:nucleotide binding"/>
    <property type="evidence" value="ECO:0007669"/>
    <property type="project" value="UniProtKB-KW"/>
</dbReference>
<keyword evidence="7" id="KW-1185">Reference proteome</keyword>
<evidence type="ECO:0000313" key="7">
    <source>
        <dbReference type="Proteomes" id="UP000237105"/>
    </source>
</evidence>
<proteinExistence type="predicted"/>
<keyword evidence="3" id="KW-0611">Plant defense</keyword>
<keyword evidence="1" id="KW-0677">Repeat</keyword>
<dbReference type="Proteomes" id="UP000237105">
    <property type="component" value="Unassembled WGS sequence"/>
</dbReference>
<name>A0A2P5DGE8_PARAD</name>
<feature type="domain" description="Disease resistance N-terminal" evidence="5">
    <location>
        <begin position="11"/>
        <end position="73"/>
    </location>
</feature>
<dbReference type="Pfam" id="PF18052">
    <property type="entry name" value="Rx_N"/>
    <property type="match status" value="1"/>
</dbReference>
<evidence type="ECO:0000259" key="5">
    <source>
        <dbReference type="Pfam" id="PF18052"/>
    </source>
</evidence>
<feature type="chain" id="PRO_5015123923" description="Disease resistance N-terminal domain-containing protein" evidence="4">
    <location>
        <begin position="21"/>
        <end position="87"/>
    </location>
</feature>
<dbReference type="AlphaFoldDB" id="A0A2P5DGE8"/>
<organism evidence="6 7">
    <name type="scientific">Parasponia andersonii</name>
    <name type="common">Sponia andersonii</name>
    <dbReference type="NCBI Taxonomy" id="3476"/>
    <lineage>
        <taxon>Eukaryota</taxon>
        <taxon>Viridiplantae</taxon>
        <taxon>Streptophyta</taxon>
        <taxon>Embryophyta</taxon>
        <taxon>Tracheophyta</taxon>
        <taxon>Spermatophyta</taxon>
        <taxon>Magnoliopsida</taxon>
        <taxon>eudicotyledons</taxon>
        <taxon>Gunneridae</taxon>
        <taxon>Pentapetalae</taxon>
        <taxon>rosids</taxon>
        <taxon>fabids</taxon>
        <taxon>Rosales</taxon>
        <taxon>Cannabaceae</taxon>
        <taxon>Parasponia</taxon>
    </lineage>
</organism>
<reference evidence="7" key="1">
    <citation type="submission" date="2016-06" db="EMBL/GenBank/DDBJ databases">
        <title>Parallel loss of symbiosis genes in relatives of nitrogen-fixing non-legume Parasponia.</title>
        <authorList>
            <person name="Van Velzen R."/>
            <person name="Holmer R."/>
            <person name="Bu F."/>
            <person name="Rutten L."/>
            <person name="Van Zeijl A."/>
            <person name="Liu W."/>
            <person name="Santuari L."/>
            <person name="Cao Q."/>
            <person name="Sharma T."/>
            <person name="Shen D."/>
            <person name="Roswanjaya Y."/>
            <person name="Wardhani T."/>
            <person name="Kalhor M.S."/>
            <person name="Jansen J."/>
            <person name="Van den Hoogen J."/>
            <person name="Gungor B."/>
            <person name="Hartog M."/>
            <person name="Hontelez J."/>
            <person name="Verver J."/>
            <person name="Yang W.-C."/>
            <person name="Schijlen E."/>
            <person name="Repin R."/>
            <person name="Schilthuizen M."/>
            <person name="Schranz E."/>
            <person name="Heidstra R."/>
            <person name="Miyata K."/>
            <person name="Fedorova E."/>
            <person name="Kohlen W."/>
            <person name="Bisseling T."/>
            <person name="Smit S."/>
            <person name="Geurts R."/>
        </authorList>
    </citation>
    <scope>NUCLEOTIDE SEQUENCE [LARGE SCALE GENOMIC DNA]</scope>
    <source>
        <strain evidence="7">cv. WU1-14</strain>
    </source>
</reference>
<keyword evidence="2" id="KW-0547">Nucleotide-binding</keyword>
<dbReference type="EMBL" id="JXTB01000040">
    <property type="protein sequence ID" value="PON72370.1"/>
    <property type="molecule type" value="Genomic_DNA"/>
</dbReference>
<sequence>MAEGILFSVAKKLLWRLAAAAVQEIGSVWGVKAELKELENTLLTIKAVLLDAEEKQVHNHQVRNWLEKLEDAVVMLITCWTSSQPKL</sequence>
<evidence type="ECO:0000256" key="3">
    <source>
        <dbReference type="ARBA" id="ARBA00022821"/>
    </source>
</evidence>
<dbReference type="Gene3D" id="1.20.5.4130">
    <property type="match status" value="1"/>
</dbReference>
<comment type="caution">
    <text evidence="6">The sequence shown here is derived from an EMBL/GenBank/DDBJ whole genome shotgun (WGS) entry which is preliminary data.</text>
</comment>
<dbReference type="OrthoDB" id="993124at2759"/>
<protein>
    <recommendedName>
        <fullName evidence="5">Disease resistance N-terminal domain-containing protein</fullName>
    </recommendedName>
</protein>
<evidence type="ECO:0000256" key="2">
    <source>
        <dbReference type="ARBA" id="ARBA00022741"/>
    </source>
</evidence>
<evidence type="ECO:0000313" key="6">
    <source>
        <dbReference type="EMBL" id="PON72370.1"/>
    </source>
</evidence>